<sequence>MATSCKASRLEEDPIAVLNSLNKDMGDLDNAMIALSVFAFIVAAICLVLLIPCFEICSQQRNVRPREAIPIDEEPSYHEEMISDKVQVDHGFLAEYQVEFELEHNLSLN</sequence>
<reference evidence="2 3" key="1">
    <citation type="submission" date="2024-02" db="EMBL/GenBank/DDBJ databases">
        <authorList>
            <person name="Daric V."/>
            <person name="Darras S."/>
        </authorList>
    </citation>
    <scope>NUCLEOTIDE SEQUENCE [LARGE SCALE GENOMIC DNA]</scope>
</reference>
<comment type="caution">
    <text evidence="2">The sequence shown here is derived from an EMBL/GenBank/DDBJ whole genome shotgun (WGS) entry which is preliminary data.</text>
</comment>
<accession>A0ABP0FRR7</accession>
<protein>
    <submittedName>
        <fullName evidence="2">Uncharacterized protein</fullName>
    </submittedName>
</protein>
<gene>
    <name evidence="2" type="ORF">CVLEPA_LOCUS12989</name>
</gene>
<dbReference type="EMBL" id="CAWYQH010000090">
    <property type="protein sequence ID" value="CAK8682310.1"/>
    <property type="molecule type" value="Genomic_DNA"/>
</dbReference>
<evidence type="ECO:0000313" key="3">
    <source>
        <dbReference type="Proteomes" id="UP001642483"/>
    </source>
</evidence>
<evidence type="ECO:0000313" key="2">
    <source>
        <dbReference type="EMBL" id="CAK8682310.1"/>
    </source>
</evidence>
<proteinExistence type="predicted"/>
<evidence type="ECO:0000256" key="1">
    <source>
        <dbReference type="SAM" id="Phobius"/>
    </source>
</evidence>
<dbReference type="Proteomes" id="UP001642483">
    <property type="component" value="Unassembled WGS sequence"/>
</dbReference>
<keyword evidence="1" id="KW-1133">Transmembrane helix</keyword>
<name>A0ABP0FRR7_CLALP</name>
<keyword evidence="3" id="KW-1185">Reference proteome</keyword>
<keyword evidence="1" id="KW-0812">Transmembrane</keyword>
<feature type="transmembrane region" description="Helical" evidence="1">
    <location>
        <begin position="31"/>
        <end position="54"/>
    </location>
</feature>
<organism evidence="2 3">
    <name type="scientific">Clavelina lepadiformis</name>
    <name type="common">Light-bulb sea squirt</name>
    <name type="synonym">Ascidia lepadiformis</name>
    <dbReference type="NCBI Taxonomy" id="159417"/>
    <lineage>
        <taxon>Eukaryota</taxon>
        <taxon>Metazoa</taxon>
        <taxon>Chordata</taxon>
        <taxon>Tunicata</taxon>
        <taxon>Ascidiacea</taxon>
        <taxon>Aplousobranchia</taxon>
        <taxon>Clavelinidae</taxon>
        <taxon>Clavelina</taxon>
    </lineage>
</organism>
<keyword evidence="1" id="KW-0472">Membrane</keyword>